<feature type="domain" description="FAD-binding" evidence="1">
    <location>
        <begin position="5"/>
        <end position="309"/>
    </location>
</feature>
<dbReference type="Pfam" id="PF01494">
    <property type="entry name" value="FAD_binding_3"/>
    <property type="match status" value="1"/>
</dbReference>
<name>A0A3D9JNW8_9BACL</name>
<organism evidence="2 3">
    <name type="scientific">Cohnella phaseoli</name>
    <dbReference type="NCBI Taxonomy" id="456490"/>
    <lineage>
        <taxon>Bacteria</taxon>
        <taxon>Bacillati</taxon>
        <taxon>Bacillota</taxon>
        <taxon>Bacilli</taxon>
        <taxon>Bacillales</taxon>
        <taxon>Paenibacillaceae</taxon>
        <taxon>Cohnella</taxon>
    </lineage>
</organism>
<dbReference type="PANTHER" id="PTHR42685">
    <property type="entry name" value="GERANYLGERANYL DIPHOSPHATE REDUCTASE"/>
    <property type="match status" value="1"/>
</dbReference>
<keyword evidence="3" id="KW-1185">Reference proteome</keyword>
<dbReference type="AlphaFoldDB" id="A0A3D9JNW8"/>
<dbReference type="Gene3D" id="3.50.50.60">
    <property type="entry name" value="FAD/NAD(P)-binding domain"/>
    <property type="match status" value="1"/>
</dbReference>
<dbReference type="PANTHER" id="PTHR42685:SF22">
    <property type="entry name" value="CONDITIONED MEDIUM FACTOR RECEPTOR 1"/>
    <property type="match status" value="1"/>
</dbReference>
<accession>A0A3D9JNW8</accession>
<dbReference type="OrthoDB" id="9806565at2"/>
<dbReference type="Proteomes" id="UP000256977">
    <property type="component" value="Unassembled WGS sequence"/>
</dbReference>
<reference evidence="2 3" key="1">
    <citation type="submission" date="2018-07" db="EMBL/GenBank/DDBJ databases">
        <title>Genomic Encyclopedia of Type Strains, Phase III (KMG-III): the genomes of soil and plant-associated and newly described type strains.</title>
        <authorList>
            <person name="Whitman W."/>
        </authorList>
    </citation>
    <scope>NUCLEOTIDE SEQUENCE [LARGE SCALE GENOMIC DNA]</scope>
    <source>
        <strain evidence="2 3">CECT 7287</strain>
    </source>
</reference>
<proteinExistence type="predicted"/>
<evidence type="ECO:0000313" key="3">
    <source>
        <dbReference type="Proteomes" id="UP000256977"/>
    </source>
</evidence>
<comment type="caution">
    <text evidence="2">The sequence shown here is derived from an EMBL/GenBank/DDBJ whole genome shotgun (WGS) entry which is preliminary data.</text>
</comment>
<dbReference type="RefSeq" id="WP_116061985.1">
    <property type="nucleotide sequence ID" value="NZ_QRDZ01000014.1"/>
</dbReference>
<dbReference type="InterPro" id="IPR036188">
    <property type="entry name" value="FAD/NAD-bd_sf"/>
</dbReference>
<dbReference type="InterPro" id="IPR050407">
    <property type="entry name" value="Geranylgeranyl_reductase"/>
</dbReference>
<evidence type="ECO:0000313" key="2">
    <source>
        <dbReference type="EMBL" id="RED75665.1"/>
    </source>
</evidence>
<dbReference type="EMBL" id="QRDZ01000014">
    <property type="protein sequence ID" value="RED75665.1"/>
    <property type="molecule type" value="Genomic_DNA"/>
</dbReference>
<sequence length="409" mass="45472">MKTSYDVIVVGARVAGALLAYELAKAGFEVLMLDKAHFPSETLSTHNFLNNSLAMLREMGVLDRLLETSTPLYNRAFIQFDDIVIDGRFPEVDGETQCLCIRRKYLDLMLQEHALAQGGVTMIPGFRLTDVIKEGETVTGVKGVYRNGEAASFRAKLVVGADGRLSTLRGLVNSPCLMSVPTDFASYVGYYEDYKQDGDIHVELYKIGDTMGIVFPTSDNLYVVGAMFPLTDEYWMGRFQSSPDAAMLEIAESGFVGSPLQARLRGARQAEKVRGLHGYNNDWFQGMGKGWALVGDALSFKDPVVGQGMPDALYAARILTGILSRQSHWSDNWEQMAEEYHRQLEAKLMPRFQMACQFTKNVPFTQEQRMVNQIIAASPEATSTFLGVYNRAVEPSQLESMIMGMLAKP</sequence>
<dbReference type="SUPFAM" id="SSF51905">
    <property type="entry name" value="FAD/NAD(P)-binding domain"/>
    <property type="match status" value="1"/>
</dbReference>
<evidence type="ECO:0000259" key="1">
    <source>
        <dbReference type="Pfam" id="PF01494"/>
    </source>
</evidence>
<dbReference type="InterPro" id="IPR002938">
    <property type="entry name" value="FAD-bd"/>
</dbReference>
<dbReference type="PRINTS" id="PR00420">
    <property type="entry name" value="RNGMNOXGNASE"/>
</dbReference>
<dbReference type="GO" id="GO:0071949">
    <property type="term" value="F:FAD binding"/>
    <property type="evidence" value="ECO:0007669"/>
    <property type="project" value="InterPro"/>
</dbReference>
<protein>
    <submittedName>
        <fullName evidence="2">Flavin-dependent dehydrogenase</fullName>
    </submittedName>
</protein>
<gene>
    <name evidence="2" type="ORF">DFP98_11420</name>
</gene>